<gene>
    <name evidence="2" type="ORF">PCANC_19623</name>
</gene>
<reference evidence="2 3" key="1">
    <citation type="submission" date="2017-11" db="EMBL/GenBank/DDBJ databases">
        <title>De novo assembly and phasing of dikaryotic genomes from two isolates of Puccinia coronata f. sp. avenae, the causal agent of oat crown rust.</title>
        <authorList>
            <person name="Miller M.E."/>
            <person name="Zhang Y."/>
            <person name="Omidvar V."/>
            <person name="Sperschneider J."/>
            <person name="Schwessinger B."/>
            <person name="Raley C."/>
            <person name="Palmer J.M."/>
            <person name="Garnica D."/>
            <person name="Upadhyaya N."/>
            <person name="Rathjen J."/>
            <person name="Taylor J.M."/>
            <person name="Park R.F."/>
            <person name="Dodds P.N."/>
            <person name="Hirsch C.D."/>
            <person name="Kianian S.F."/>
            <person name="Figueroa M."/>
        </authorList>
    </citation>
    <scope>NUCLEOTIDE SEQUENCE [LARGE SCALE GENOMIC DNA]</scope>
    <source>
        <strain evidence="2">12NC29</strain>
    </source>
</reference>
<proteinExistence type="predicted"/>
<comment type="caution">
    <text evidence="2">The sequence shown here is derived from an EMBL/GenBank/DDBJ whole genome shotgun (WGS) entry which is preliminary data.</text>
</comment>
<evidence type="ECO:0000256" key="1">
    <source>
        <dbReference type="SAM" id="MobiDB-lite"/>
    </source>
</evidence>
<protein>
    <submittedName>
        <fullName evidence="2">Uncharacterized protein</fullName>
    </submittedName>
</protein>
<feature type="compositionally biased region" description="Basic and acidic residues" evidence="1">
    <location>
        <begin position="492"/>
        <end position="504"/>
    </location>
</feature>
<dbReference type="STRING" id="200324.A0A2N5U0V3"/>
<name>A0A2N5U0V3_9BASI</name>
<organism evidence="2 3">
    <name type="scientific">Puccinia coronata f. sp. avenae</name>
    <dbReference type="NCBI Taxonomy" id="200324"/>
    <lineage>
        <taxon>Eukaryota</taxon>
        <taxon>Fungi</taxon>
        <taxon>Dikarya</taxon>
        <taxon>Basidiomycota</taxon>
        <taxon>Pucciniomycotina</taxon>
        <taxon>Pucciniomycetes</taxon>
        <taxon>Pucciniales</taxon>
        <taxon>Pucciniaceae</taxon>
        <taxon>Puccinia</taxon>
    </lineage>
</organism>
<accession>A0A2N5U0V3</accession>
<feature type="compositionally biased region" description="Gly residues" evidence="1">
    <location>
        <begin position="926"/>
        <end position="935"/>
    </location>
</feature>
<dbReference type="Proteomes" id="UP000235388">
    <property type="component" value="Unassembled WGS sequence"/>
</dbReference>
<feature type="region of interest" description="Disordered" evidence="1">
    <location>
        <begin position="385"/>
        <end position="458"/>
    </location>
</feature>
<dbReference type="AlphaFoldDB" id="A0A2N5U0V3"/>
<feature type="compositionally biased region" description="Gly residues" evidence="1">
    <location>
        <begin position="971"/>
        <end position="981"/>
    </location>
</feature>
<dbReference type="EMBL" id="PGCJ01000351">
    <property type="protein sequence ID" value="PLW31342.1"/>
    <property type="molecule type" value="Genomic_DNA"/>
</dbReference>
<sequence length="1118" mass="118454">MDVEFNPRAPGVTKGDMSDYLYRVNPGIKFPKSIHKQDLIKLVDAQLEAARHVPAPASTGCGMRRRSTPAVDIPVNTGTVTTTWRSPVVAAVPSANANQGFVKSPANIVGAGEAIPHVDVNRVVINNSVTTAGSVNTALIADNVPAVGAQLPRKSRNRTAATSSPAVNYGNWPQGVGKSPANVAGAVEALPHVGVNRVVINNSATTTGSVSKAWVFGTVPAFGAQLPHQSREGTAATSAPAVNNVEVSNANPAAAVSSPASSTPSPRALTFAGAVQKPKKASGIRKKPSKIVPLAIGSALARLDIKKQKSKRTEPPTTDEDDDLSIFVFNCKTVQFNDDPQEAKRLHLLVLPRLDNLFVPSENPALSAKPLHSLRWEWVAPDPKKLKAKGKGPVQDTHDPIPKLKAKGKGPAQDTHDPIPKPKAKPNAPVQDAPPITPKLKAKGKGLAQDVRKTTDNGRGFKNLPFDLDSIVWDKNCGRPTKFKANGSTAPVKDKATSEKTEKTVQKPRFQSLAIDPPLTGCKTFTVSLYPSEVRVPLDVVNQAILCLNVGRMFSPFDPVDKNFQPTISRLKVGDEWRYIEHGQAGRASVAKIPTTQAAAIAMSSDYYWDPKNDKKHHINGTPAHLLDSSPKLIAGLPPPLAADPLNKNLPGNLLDFGTWCLVDSSESSTASNAGSDGCIRVYIGCSHPIQTRAPGHQVNQEPIQTRWPNARATEFESVNDSLGGPAPEFESDGCIQYKLGCNHLSQLFWQCSISECDLPAPLIADKQPRVTVEEPTPLGTVERPCDGAKCDQMPGLFPSNLPPPLTNDLNYPPVNFVPHGTLPPKDHFADFVQDALLRLRRLTSSPARKPTYLAQYLGNPVEIKHPGGPGGPAGEVTRSQSNPVDIDQCPQGCQRVHEHVGRPGAPASEVTGHQSTPMEIKHPGKPGGPAGEGTGSQSNPVEIDHVGGPGAPASEVTDHPATPVEIGHPGEPGGPAGEGTGSQSNPVEIKHVGRPTAPASEVTGHPATPVEIEHPGEPDGPAGEGTVSQFNPVENKYPGGPGGPADEVAGRQSPDVEADSNYEPALDDNLAPMSNPGEISPIGHIDCFPQGPRLELIPADEPALIFNHEIESSWQDA</sequence>
<feature type="region of interest" description="Disordered" evidence="1">
    <location>
        <begin position="864"/>
        <end position="1087"/>
    </location>
</feature>
<keyword evidence="3" id="KW-1185">Reference proteome</keyword>
<feature type="region of interest" description="Disordered" evidence="1">
    <location>
        <begin position="484"/>
        <end position="504"/>
    </location>
</feature>
<evidence type="ECO:0000313" key="2">
    <source>
        <dbReference type="EMBL" id="PLW31342.1"/>
    </source>
</evidence>
<evidence type="ECO:0000313" key="3">
    <source>
        <dbReference type="Proteomes" id="UP000235388"/>
    </source>
</evidence>